<evidence type="ECO:0000256" key="3">
    <source>
        <dbReference type="ARBA" id="ARBA00022691"/>
    </source>
</evidence>
<dbReference type="InterPro" id="IPR008854">
    <property type="entry name" value="TPMT"/>
</dbReference>
<organism evidence="4 5">
    <name type="scientific">Melanomma pulvis-pyrius CBS 109.77</name>
    <dbReference type="NCBI Taxonomy" id="1314802"/>
    <lineage>
        <taxon>Eukaryota</taxon>
        <taxon>Fungi</taxon>
        <taxon>Dikarya</taxon>
        <taxon>Ascomycota</taxon>
        <taxon>Pezizomycotina</taxon>
        <taxon>Dothideomycetes</taxon>
        <taxon>Pleosporomycetidae</taxon>
        <taxon>Pleosporales</taxon>
        <taxon>Melanommataceae</taxon>
        <taxon>Melanomma</taxon>
    </lineage>
</organism>
<sequence>MANPPPATKQNQDRLAAFFTSHAPSTHPTRWDDLWRAGDFLPWDRGCANPALIDLLLHPSSSNFTLDPPTIDGKRKRALVPGCGKGYDVALFAASGYDAFGLEVSETAAVVAREWLGGDAATEGEEGEYKTRDEAVGRGVTKVVQGDFFDDAWAEGTGGIGEGFDVIYDNTFLSALPLSLRAPWAQRMAQLLAPTGVLVCLEFPTHKPPTSGGPPWALPSIVYQELFKRPGEEISYDEAGKAVAGNKGESDKALVRVGYWQPARTHPVGVKDGDVKDRVSVWKHK</sequence>
<evidence type="ECO:0000313" key="4">
    <source>
        <dbReference type="EMBL" id="KAF2790830.1"/>
    </source>
</evidence>
<evidence type="ECO:0000256" key="2">
    <source>
        <dbReference type="ARBA" id="ARBA00022679"/>
    </source>
</evidence>
<dbReference type="CDD" id="cd02440">
    <property type="entry name" value="AdoMet_MTases"/>
    <property type="match status" value="1"/>
</dbReference>
<protein>
    <submittedName>
        <fullName evidence="4">S-adenosyl-L-methionine-dependent methyltransferase</fullName>
    </submittedName>
</protein>
<dbReference type="PROSITE" id="PS51585">
    <property type="entry name" value="SAM_MT_TPMT"/>
    <property type="match status" value="1"/>
</dbReference>
<gene>
    <name evidence="4" type="ORF">K505DRAFT_327295</name>
</gene>
<keyword evidence="3" id="KW-0949">S-adenosyl-L-methionine</keyword>
<dbReference type="PANTHER" id="PTHR10259:SF11">
    <property type="entry name" value="THIOPURINE S-METHYLTRANSFERASE"/>
    <property type="match status" value="1"/>
</dbReference>
<dbReference type="AlphaFoldDB" id="A0A6A6X2U5"/>
<keyword evidence="1 4" id="KW-0489">Methyltransferase</keyword>
<dbReference type="EMBL" id="MU002052">
    <property type="protein sequence ID" value="KAF2790830.1"/>
    <property type="molecule type" value="Genomic_DNA"/>
</dbReference>
<keyword evidence="2 4" id="KW-0808">Transferase</keyword>
<dbReference type="GO" id="GO:0032259">
    <property type="term" value="P:methylation"/>
    <property type="evidence" value="ECO:0007669"/>
    <property type="project" value="UniProtKB-KW"/>
</dbReference>
<dbReference type="Gene3D" id="3.40.50.150">
    <property type="entry name" value="Vaccinia Virus protein VP39"/>
    <property type="match status" value="1"/>
</dbReference>
<dbReference type="SUPFAM" id="SSF53335">
    <property type="entry name" value="S-adenosyl-L-methionine-dependent methyltransferases"/>
    <property type="match status" value="1"/>
</dbReference>
<dbReference type="Proteomes" id="UP000799757">
    <property type="component" value="Unassembled WGS sequence"/>
</dbReference>
<accession>A0A6A6X2U5</accession>
<name>A0A6A6X2U5_9PLEO</name>
<dbReference type="OrthoDB" id="276151at2759"/>
<reference evidence="4" key="1">
    <citation type="journal article" date="2020" name="Stud. Mycol.">
        <title>101 Dothideomycetes genomes: a test case for predicting lifestyles and emergence of pathogens.</title>
        <authorList>
            <person name="Haridas S."/>
            <person name="Albert R."/>
            <person name="Binder M."/>
            <person name="Bloem J."/>
            <person name="Labutti K."/>
            <person name="Salamov A."/>
            <person name="Andreopoulos B."/>
            <person name="Baker S."/>
            <person name="Barry K."/>
            <person name="Bills G."/>
            <person name="Bluhm B."/>
            <person name="Cannon C."/>
            <person name="Castanera R."/>
            <person name="Culley D."/>
            <person name="Daum C."/>
            <person name="Ezra D."/>
            <person name="Gonzalez J."/>
            <person name="Henrissat B."/>
            <person name="Kuo A."/>
            <person name="Liang C."/>
            <person name="Lipzen A."/>
            <person name="Lutzoni F."/>
            <person name="Magnuson J."/>
            <person name="Mondo S."/>
            <person name="Nolan M."/>
            <person name="Ohm R."/>
            <person name="Pangilinan J."/>
            <person name="Park H.-J."/>
            <person name="Ramirez L."/>
            <person name="Alfaro M."/>
            <person name="Sun H."/>
            <person name="Tritt A."/>
            <person name="Yoshinaga Y."/>
            <person name="Zwiers L.-H."/>
            <person name="Turgeon B."/>
            <person name="Goodwin S."/>
            <person name="Spatafora J."/>
            <person name="Crous P."/>
            <person name="Grigoriev I."/>
        </authorList>
    </citation>
    <scope>NUCLEOTIDE SEQUENCE</scope>
    <source>
        <strain evidence="4">CBS 109.77</strain>
    </source>
</reference>
<dbReference type="GO" id="GO:0008119">
    <property type="term" value="F:thiopurine S-methyltransferase activity"/>
    <property type="evidence" value="ECO:0007669"/>
    <property type="project" value="TreeGrafter"/>
</dbReference>
<keyword evidence="5" id="KW-1185">Reference proteome</keyword>
<proteinExistence type="predicted"/>
<dbReference type="PANTHER" id="PTHR10259">
    <property type="entry name" value="THIOPURINE S-METHYLTRANSFERASE"/>
    <property type="match status" value="1"/>
</dbReference>
<dbReference type="InterPro" id="IPR029063">
    <property type="entry name" value="SAM-dependent_MTases_sf"/>
</dbReference>
<evidence type="ECO:0000313" key="5">
    <source>
        <dbReference type="Proteomes" id="UP000799757"/>
    </source>
</evidence>
<evidence type="ECO:0000256" key="1">
    <source>
        <dbReference type="ARBA" id="ARBA00022603"/>
    </source>
</evidence>
<dbReference type="Pfam" id="PF05724">
    <property type="entry name" value="TPMT"/>
    <property type="match status" value="1"/>
</dbReference>